<accession>A0A5E4GGR0</accession>
<name>A0A5E4GGR0_PRUDU</name>
<evidence type="ECO:0000256" key="1">
    <source>
        <dbReference type="SAM" id="MobiDB-lite"/>
    </source>
</evidence>
<organism evidence="2 3">
    <name type="scientific">Prunus dulcis</name>
    <name type="common">Almond</name>
    <name type="synonym">Amygdalus dulcis</name>
    <dbReference type="NCBI Taxonomy" id="3755"/>
    <lineage>
        <taxon>Eukaryota</taxon>
        <taxon>Viridiplantae</taxon>
        <taxon>Streptophyta</taxon>
        <taxon>Embryophyta</taxon>
        <taxon>Tracheophyta</taxon>
        <taxon>Spermatophyta</taxon>
        <taxon>Magnoliopsida</taxon>
        <taxon>eudicotyledons</taxon>
        <taxon>Gunneridae</taxon>
        <taxon>Pentapetalae</taxon>
        <taxon>rosids</taxon>
        <taxon>fabids</taxon>
        <taxon>Rosales</taxon>
        <taxon>Rosaceae</taxon>
        <taxon>Amygdaloideae</taxon>
        <taxon>Amygdaleae</taxon>
        <taxon>Prunus</taxon>
    </lineage>
</organism>
<evidence type="ECO:0000313" key="2">
    <source>
        <dbReference type="EMBL" id="VVA38791.1"/>
    </source>
</evidence>
<reference evidence="3" key="1">
    <citation type="journal article" date="2020" name="Plant J.">
        <title>Transposons played a major role in the diversification between the closely related almond and peach genomes: results from the almond genome sequence.</title>
        <authorList>
            <person name="Alioto T."/>
            <person name="Alexiou K.G."/>
            <person name="Bardil A."/>
            <person name="Barteri F."/>
            <person name="Castanera R."/>
            <person name="Cruz F."/>
            <person name="Dhingra A."/>
            <person name="Duval H."/>
            <person name="Fernandez I Marti A."/>
            <person name="Frias L."/>
            <person name="Galan B."/>
            <person name="Garcia J.L."/>
            <person name="Howad W."/>
            <person name="Gomez-Garrido J."/>
            <person name="Gut M."/>
            <person name="Julca I."/>
            <person name="Morata J."/>
            <person name="Puigdomenech P."/>
            <person name="Ribeca P."/>
            <person name="Rubio Cabetas M.J."/>
            <person name="Vlasova A."/>
            <person name="Wirthensohn M."/>
            <person name="Garcia-Mas J."/>
            <person name="Gabaldon T."/>
            <person name="Casacuberta J.M."/>
            <person name="Arus P."/>
        </authorList>
    </citation>
    <scope>NUCLEOTIDE SEQUENCE [LARGE SCALE GENOMIC DNA]</scope>
    <source>
        <strain evidence="3">cv. Texas</strain>
    </source>
</reference>
<dbReference type="Proteomes" id="UP000327085">
    <property type="component" value="Chromosome 4"/>
</dbReference>
<feature type="region of interest" description="Disordered" evidence="1">
    <location>
        <begin position="1"/>
        <end position="22"/>
    </location>
</feature>
<gene>
    <name evidence="2" type="ORF">ALMOND_2B029842</name>
</gene>
<proteinExistence type="predicted"/>
<sequence>MVNLITDRQQESGGRGRAWRGQWQWNLRPDPSAQNQHPRVSGLLRETLFPTSAELTRKEVTAATTKAHSALQMPLKKLPPSLSTLITTPKTPFTLAYPISFYRW</sequence>
<dbReference type="InParanoid" id="A0A5E4GGR0"/>
<dbReference type="Gramene" id="VVA38791">
    <property type="protein sequence ID" value="VVA38791"/>
    <property type="gene ID" value="Prudul26B029842"/>
</dbReference>
<protein>
    <submittedName>
        <fullName evidence="2">Uncharacterized protein</fullName>
    </submittedName>
</protein>
<evidence type="ECO:0000313" key="3">
    <source>
        <dbReference type="Proteomes" id="UP000327085"/>
    </source>
</evidence>
<dbReference type="EMBL" id="CABIKO010000691">
    <property type="protein sequence ID" value="VVA38791.1"/>
    <property type="molecule type" value="Genomic_DNA"/>
</dbReference>
<dbReference type="AlphaFoldDB" id="A0A5E4GGR0"/>